<reference evidence="1" key="1">
    <citation type="submission" date="2021-02" db="EMBL/GenBank/DDBJ databases">
        <authorList>
            <consortium name="DOE Joint Genome Institute"/>
            <person name="Ahrendt S."/>
            <person name="Looney B.P."/>
            <person name="Miyauchi S."/>
            <person name="Morin E."/>
            <person name="Drula E."/>
            <person name="Courty P.E."/>
            <person name="Chicoki N."/>
            <person name="Fauchery L."/>
            <person name="Kohler A."/>
            <person name="Kuo A."/>
            <person name="Labutti K."/>
            <person name="Pangilinan J."/>
            <person name="Lipzen A."/>
            <person name="Riley R."/>
            <person name="Andreopoulos W."/>
            <person name="He G."/>
            <person name="Johnson J."/>
            <person name="Barry K.W."/>
            <person name="Grigoriev I.V."/>
            <person name="Nagy L."/>
            <person name="Hibbett D."/>
            <person name="Henrissat B."/>
            <person name="Matheny P.B."/>
            <person name="Labbe J."/>
            <person name="Martin F."/>
        </authorList>
    </citation>
    <scope>NUCLEOTIDE SEQUENCE</scope>
    <source>
        <strain evidence="1">EC-137</strain>
    </source>
</reference>
<protein>
    <submittedName>
        <fullName evidence="1">TPR-like protein</fullName>
    </submittedName>
</protein>
<reference evidence="1" key="2">
    <citation type="journal article" date="2022" name="New Phytol.">
        <title>Evolutionary transition to the ectomycorrhizal habit in the genomes of a hyperdiverse lineage of mushroom-forming fungi.</title>
        <authorList>
            <person name="Looney B."/>
            <person name="Miyauchi S."/>
            <person name="Morin E."/>
            <person name="Drula E."/>
            <person name="Courty P.E."/>
            <person name="Kohler A."/>
            <person name="Kuo A."/>
            <person name="LaButti K."/>
            <person name="Pangilinan J."/>
            <person name="Lipzen A."/>
            <person name="Riley R."/>
            <person name="Andreopoulos W."/>
            <person name="He G."/>
            <person name="Johnson J."/>
            <person name="Nolan M."/>
            <person name="Tritt A."/>
            <person name="Barry K.W."/>
            <person name="Grigoriev I.V."/>
            <person name="Nagy L.G."/>
            <person name="Hibbett D."/>
            <person name="Henrissat B."/>
            <person name="Matheny P.B."/>
            <person name="Labbe J."/>
            <person name="Martin F.M."/>
        </authorList>
    </citation>
    <scope>NUCLEOTIDE SEQUENCE</scope>
    <source>
        <strain evidence="1">EC-137</strain>
    </source>
</reference>
<dbReference type="EMBL" id="MU273489">
    <property type="protein sequence ID" value="KAI0035145.1"/>
    <property type="molecule type" value="Genomic_DNA"/>
</dbReference>
<keyword evidence="2" id="KW-1185">Reference proteome</keyword>
<dbReference type="Proteomes" id="UP000814128">
    <property type="component" value="Unassembled WGS sequence"/>
</dbReference>
<accession>A0ACB8QUB6</accession>
<comment type="caution">
    <text evidence="1">The sequence shown here is derived from an EMBL/GenBank/DDBJ whole genome shotgun (WGS) entry which is preliminary data.</text>
</comment>
<proteinExistence type="predicted"/>
<feature type="non-terminal residue" evidence="1">
    <location>
        <position position="1"/>
    </location>
</feature>
<gene>
    <name evidence="1" type="ORF">K488DRAFT_43913</name>
</gene>
<sequence>GVHVSIESARYTNLPDVAQRLSVKFTSDGNSKKPSRLENLGISLWQRFGRLGNPQDIHDAVILARRANELTPNIYPDKAERFNTLGTLLHSRFTELNDLQDLADAISLKRHAVDLTPASDPDLVSQLQNFHTSLWARFELLGDVQDLEESISLERRIVDLTPEDHPDRPDALNSLSVSLQERFDRLSELQNLQDAILLGRRAVGLVPDDHPLKASWLKNLGILLHLRFTQLSDLQDLEDAILMKRRSVELTPKGDPDIASRLSDLGTSLFTRFEARGDLQDLERAILLGRRADDTAPDDGPDKARILAGLAVSLEARFGRNGDVQALEESISLGRRAVALEPEASVLASLAASLETRFERQGDIQDLEEAILIGRRALDVTADGNADKPSWLVKLAALLSSRFERLGNLQDLEEAIRLNRQVVDLLSETHSERPGALSSLAGSLKARFTRLGDVQDLEEALSLGRRAVNLTTDGQPEKAHQLASLGITFQLRFDRLADLQDLEQAVSLGRRAVGQTPDGHPNKPNRLTNLAVSLHARFVRLGELYDVEEAIALARGADNLTPDDHLNKPRQLHFLGTSLWARFKRLNDVRDLDEVIGLERRMVELTPEDHPDKPSALSNLAAALQARYKLLYKDQDIEDALSSQRRALELTTDNHPYKPTMFNNLSTSLHWRFQQRGDLQDLEEAVKLGRRMVDLTDEGHPNRLTGLCNLGLSIQSLLRHSPSQAQFTSAYDCFMNAAQSKIGPPSIRFTAALSSARLCTEFPQYSELNGIGLRAHKSVLDSILPLIWLGQSIPRRFEQLSDMKVGAAITTAASAAIAKGKLTLALEWLEEGRNVVWGQLTRLRDPLDDLRERDPALAQRLRDVSAALENAGQRSAMTGDAPTSDDSYFTMSAYRRNLEDNANEQRALAREYEELLSKARAIDGLQGFLLPKAFSQLVPAAQNAPVAIVNVDQSRSDTLVLCPSGSIVLVPLPKLTAEVAEGMRNSLVTALRGRDVPSAAPQTQHASRGAVNSQNGDELAVILEVLWRCVVQPVLSSLEDEVTAPGELPHITWCTTGPLSSLPLHAAGIYGVKGTTATKTFNVVVSSYTPSLSALLGRNEQLATDDAPSILVVSQPKTPGQSDLPFTVPEARRVLEHFPSSTTCLEGAEATVEAVFDAMPRHDWVHLACHGLQDHHTPTGSAFFLHDGPLVLARLMGMSRSRTIPSRSRPNPSHPCSHAGRGGLAVLSACQTARGSDALPEEAVHLAAGMLAAGYGAVVGTLWAIADADGPVLVDALYAEMKRRLVNVRKERLRVAYALHVAVTTLRESVGEKEFARWVPFVHFGL</sequence>
<name>A0ACB8QUB6_9AGAM</name>
<evidence type="ECO:0000313" key="1">
    <source>
        <dbReference type="EMBL" id="KAI0035145.1"/>
    </source>
</evidence>
<evidence type="ECO:0000313" key="2">
    <source>
        <dbReference type="Proteomes" id="UP000814128"/>
    </source>
</evidence>
<organism evidence="1 2">
    <name type="scientific">Vararia minispora EC-137</name>
    <dbReference type="NCBI Taxonomy" id="1314806"/>
    <lineage>
        <taxon>Eukaryota</taxon>
        <taxon>Fungi</taxon>
        <taxon>Dikarya</taxon>
        <taxon>Basidiomycota</taxon>
        <taxon>Agaricomycotina</taxon>
        <taxon>Agaricomycetes</taxon>
        <taxon>Russulales</taxon>
        <taxon>Lachnocladiaceae</taxon>
        <taxon>Vararia</taxon>
    </lineage>
</organism>